<organism evidence="2 3">
    <name type="scientific">Propionispira arboris</name>
    <dbReference type="NCBI Taxonomy" id="84035"/>
    <lineage>
        <taxon>Bacteria</taxon>
        <taxon>Bacillati</taxon>
        <taxon>Bacillota</taxon>
        <taxon>Negativicutes</taxon>
        <taxon>Selenomonadales</taxon>
        <taxon>Selenomonadaceae</taxon>
        <taxon>Propionispira</taxon>
    </lineage>
</organism>
<dbReference type="GO" id="GO:0015888">
    <property type="term" value="P:thiamine transport"/>
    <property type="evidence" value="ECO:0007669"/>
    <property type="project" value="TreeGrafter"/>
</dbReference>
<dbReference type="PANTHER" id="PTHR30006:SF2">
    <property type="entry name" value="ABC TRANSPORTER SUBSTRATE-BINDING PROTEIN"/>
    <property type="match status" value="1"/>
</dbReference>
<dbReference type="EMBL" id="FNZK01000012">
    <property type="protein sequence ID" value="SEJ63962.1"/>
    <property type="molecule type" value="Genomic_DNA"/>
</dbReference>
<dbReference type="Pfam" id="PF13416">
    <property type="entry name" value="SBP_bac_8"/>
    <property type="match status" value="1"/>
</dbReference>
<accession>A0A1H7APG5</accession>
<keyword evidence="1" id="KW-0732">Signal</keyword>
<keyword evidence="3" id="KW-1185">Reference proteome</keyword>
<dbReference type="GO" id="GO:0030976">
    <property type="term" value="F:thiamine pyrophosphate binding"/>
    <property type="evidence" value="ECO:0007669"/>
    <property type="project" value="TreeGrafter"/>
</dbReference>
<dbReference type="Gene3D" id="3.40.190.10">
    <property type="entry name" value="Periplasmic binding protein-like II"/>
    <property type="match status" value="2"/>
</dbReference>
<protein>
    <submittedName>
        <fullName evidence="2">Iron(III) transport system substrate-binding protein</fullName>
    </submittedName>
</protein>
<reference evidence="2 3" key="1">
    <citation type="submission" date="2016-10" db="EMBL/GenBank/DDBJ databases">
        <authorList>
            <person name="de Groot N.N."/>
        </authorList>
    </citation>
    <scope>NUCLEOTIDE SEQUENCE [LARGE SCALE GENOMIC DNA]</scope>
    <source>
        <strain evidence="2 3">DSM 2179</strain>
    </source>
</reference>
<dbReference type="GO" id="GO:0030288">
    <property type="term" value="C:outer membrane-bounded periplasmic space"/>
    <property type="evidence" value="ECO:0007669"/>
    <property type="project" value="TreeGrafter"/>
</dbReference>
<gene>
    <name evidence="2" type="ORF">SAMN05660742_11297</name>
</gene>
<dbReference type="Proteomes" id="UP000199662">
    <property type="component" value="Unassembled WGS sequence"/>
</dbReference>
<dbReference type="STRING" id="84035.SAMN05660742_11297"/>
<evidence type="ECO:0000313" key="2">
    <source>
        <dbReference type="EMBL" id="SEJ63962.1"/>
    </source>
</evidence>
<proteinExistence type="predicted"/>
<dbReference type="PANTHER" id="PTHR30006">
    <property type="entry name" value="THIAMINE-BINDING PERIPLASMIC PROTEIN-RELATED"/>
    <property type="match status" value="1"/>
</dbReference>
<evidence type="ECO:0000256" key="1">
    <source>
        <dbReference type="ARBA" id="ARBA00022729"/>
    </source>
</evidence>
<name>A0A1H7APG5_9FIRM</name>
<dbReference type="SUPFAM" id="SSF53850">
    <property type="entry name" value="Periplasmic binding protein-like II"/>
    <property type="match status" value="1"/>
</dbReference>
<sequence>MQRYTPLFLIAFVFSLVLLAGNTYLTGYADQTGAKTNKSITVYTTLPVEHVAILAEAYEKSHHVKVNFVPLTKEDLLSRIKTESTVPTGKTDLVLADKETLLQSAATHVFSPYESEQTDIISDKFKDQNGDWVGVWYDPIIFCANKDYLLTLPVIPNTWDALVALPNVRIGITDFFAADASANLLFTLIAEYDENKVFTFLNKLHPKVVQYSKYLSTPVRMAGMGEVDISIAVQSETIRYMNEGFPLTIIYPTDGTAYKLTGVGILKNAPQKAAAEQFMKWLTEDDVQFVLQQNKFFFVPTNQSTVAYKLFNGKNLTLFDNYSDLTLQQKQAVMDRWVKNIRLK</sequence>
<dbReference type="RefSeq" id="WP_091832268.1">
    <property type="nucleotide sequence ID" value="NZ_FNZK01000012.1"/>
</dbReference>
<evidence type="ECO:0000313" key="3">
    <source>
        <dbReference type="Proteomes" id="UP000199662"/>
    </source>
</evidence>
<dbReference type="GO" id="GO:0030975">
    <property type="term" value="F:thiamine binding"/>
    <property type="evidence" value="ECO:0007669"/>
    <property type="project" value="TreeGrafter"/>
</dbReference>
<dbReference type="InterPro" id="IPR006059">
    <property type="entry name" value="SBP"/>
</dbReference>
<dbReference type="AlphaFoldDB" id="A0A1H7APG5"/>